<sequence length="427" mass="43545">MDPLPERLSSPGAVPPGPMPPGPVPPGPVPPGPVPPGAGPPAPPRPGKGGRSRRKLLIVAGSVVALGTAAAVAFVVLSGGEDEPGKPRRAAAPAPAAWTKEAGRQLNALPGLRYDGTVTVSGRPVQVMLKVTQSGLATGTLTAGGVQSALVSVDGSTYVKGGSAFWRTYSGEAARASSFAGRWARLPATFPSLASVQDALSPQAIAKLLAEAPADPPTENVGTTRAYKVKTSKADYFLTASAPYRLLRVQTAGQGDPRFTAAPLADPALAFTEMRPRVAALGGAADPSLRFQPSKPSFINCNDNMDGCTLSVPATMTVPAGAVPAGARAALLAKITAKSMTLGSCTAAGAVPSGRQVTLRCKVSSRGWRAWMRQAREVPGPHPYEGHARVLGEAVAVSDVARLVGLVDRERAERRGAPGSGAPSAKP</sequence>
<name>A0ABN3KDK1_9ACTN</name>
<protein>
    <submittedName>
        <fullName evidence="3">Uncharacterized protein</fullName>
    </submittedName>
</protein>
<keyword evidence="4" id="KW-1185">Reference proteome</keyword>
<feature type="compositionally biased region" description="Pro residues" evidence="1">
    <location>
        <begin position="13"/>
        <end position="46"/>
    </location>
</feature>
<keyword evidence="2" id="KW-0812">Transmembrane</keyword>
<evidence type="ECO:0000256" key="2">
    <source>
        <dbReference type="SAM" id="Phobius"/>
    </source>
</evidence>
<organism evidence="3 4">
    <name type="scientific">Actinomadura vinacea</name>
    <dbReference type="NCBI Taxonomy" id="115336"/>
    <lineage>
        <taxon>Bacteria</taxon>
        <taxon>Bacillati</taxon>
        <taxon>Actinomycetota</taxon>
        <taxon>Actinomycetes</taxon>
        <taxon>Streptosporangiales</taxon>
        <taxon>Thermomonosporaceae</taxon>
        <taxon>Actinomadura</taxon>
    </lineage>
</organism>
<evidence type="ECO:0000256" key="1">
    <source>
        <dbReference type="SAM" id="MobiDB-lite"/>
    </source>
</evidence>
<feature type="region of interest" description="Disordered" evidence="1">
    <location>
        <begin position="1"/>
        <end position="52"/>
    </location>
</feature>
<feature type="transmembrane region" description="Helical" evidence="2">
    <location>
        <begin position="56"/>
        <end position="77"/>
    </location>
</feature>
<dbReference type="Proteomes" id="UP001501231">
    <property type="component" value="Unassembled WGS sequence"/>
</dbReference>
<keyword evidence="2" id="KW-1133">Transmembrane helix</keyword>
<evidence type="ECO:0000313" key="3">
    <source>
        <dbReference type="EMBL" id="GAA2456815.1"/>
    </source>
</evidence>
<comment type="caution">
    <text evidence="3">The sequence shown here is derived from an EMBL/GenBank/DDBJ whole genome shotgun (WGS) entry which is preliminary data.</text>
</comment>
<keyword evidence="2" id="KW-0472">Membrane</keyword>
<proteinExistence type="predicted"/>
<reference evidence="3 4" key="1">
    <citation type="journal article" date="2019" name="Int. J. Syst. Evol. Microbiol.">
        <title>The Global Catalogue of Microorganisms (GCM) 10K type strain sequencing project: providing services to taxonomists for standard genome sequencing and annotation.</title>
        <authorList>
            <consortium name="The Broad Institute Genomics Platform"/>
            <consortium name="The Broad Institute Genome Sequencing Center for Infectious Disease"/>
            <person name="Wu L."/>
            <person name="Ma J."/>
        </authorList>
    </citation>
    <scope>NUCLEOTIDE SEQUENCE [LARGE SCALE GENOMIC DNA]</scope>
    <source>
        <strain evidence="3 4">JCM 3325</strain>
    </source>
</reference>
<evidence type="ECO:0000313" key="4">
    <source>
        <dbReference type="Proteomes" id="UP001501231"/>
    </source>
</evidence>
<dbReference type="EMBL" id="BAAARW010000045">
    <property type="protein sequence ID" value="GAA2456815.1"/>
    <property type="molecule type" value="Genomic_DNA"/>
</dbReference>
<accession>A0ABN3KDK1</accession>
<gene>
    <name evidence="3" type="ORF">GCM10010191_90350</name>
</gene>